<dbReference type="OrthoDB" id="10250783at2759"/>
<dbReference type="AlphaFoldDB" id="A0A7R8ZYX6"/>
<dbReference type="EMBL" id="OB684623">
    <property type="protein sequence ID" value="CAD7237089.1"/>
    <property type="molecule type" value="Genomic_DNA"/>
</dbReference>
<gene>
    <name evidence="1" type="ORF">CTOB1V02_LOCUS14904</name>
</gene>
<sequence>ERAVFRMFFPLRVRGVVRAPWRRGFHSAAAASSAAAARKRVELDDVVSEHSPETNIHGFKVLRTEKIQELALVAVYLQHVKTGALYLHCARNDRNNVFGVGFR</sequence>
<dbReference type="Gene3D" id="3.30.830.10">
    <property type="entry name" value="Metalloenzyme, LuxS/M16 peptidase-like"/>
    <property type="match status" value="1"/>
</dbReference>
<protein>
    <submittedName>
        <fullName evidence="1">Uncharacterized protein</fullName>
    </submittedName>
</protein>
<reference evidence="1" key="1">
    <citation type="submission" date="2020-11" db="EMBL/GenBank/DDBJ databases">
        <authorList>
            <person name="Tran Van P."/>
        </authorList>
    </citation>
    <scope>NUCLEOTIDE SEQUENCE</scope>
</reference>
<evidence type="ECO:0000313" key="1">
    <source>
        <dbReference type="EMBL" id="CAD7237089.1"/>
    </source>
</evidence>
<organism evidence="1">
    <name type="scientific">Cyprideis torosa</name>
    <dbReference type="NCBI Taxonomy" id="163714"/>
    <lineage>
        <taxon>Eukaryota</taxon>
        <taxon>Metazoa</taxon>
        <taxon>Ecdysozoa</taxon>
        <taxon>Arthropoda</taxon>
        <taxon>Crustacea</taxon>
        <taxon>Oligostraca</taxon>
        <taxon>Ostracoda</taxon>
        <taxon>Podocopa</taxon>
        <taxon>Podocopida</taxon>
        <taxon>Cytherocopina</taxon>
        <taxon>Cytheroidea</taxon>
        <taxon>Cytherideidae</taxon>
        <taxon>Cyprideis</taxon>
    </lineage>
</organism>
<name>A0A7R8ZYX6_9CRUS</name>
<feature type="non-terminal residue" evidence="1">
    <location>
        <position position="1"/>
    </location>
</feature>
<proteinExistence type="predicted"/>
<accession>A0A7R8ZYX6</accession>